<sequence>MYVTPIEVDIDEMGYSMSRLDIESDYFDGDKSISEASNSHNKIKEPLNNLDHEIAQLTKLKSTPHEKLSKVIPGKQGLPVSVVKMLAAREGNYSGRGRFSSVDCCHILSRYLPVNGPWLVDQITSRAYVSQFSADGSLFVAGFQVVFLHVSCSLGQHRGSQIRIYNVERGWKLQKDIHAKSLHWTVTDTSLSPDKRHIVYASMSPIVHIVNAGSGATESRANITVLVYNLMDRHGFLFDQH</sequence>
<evidence type="ECO:0000313" key="1">
    <source>
        <dbReference type="EMBL" id="KAJ0053435.1"/>
    </source>
</evidence>
<comment type="caution">
    <text evidence="1">The sequence shown here is derived from an EMBL/GenBank/DDBJ whole genome shotgun (WGS) entry which is preliminary data.</text>
</comment>
<accession>A0ACC0ZN47</accession>
<reference evidence="2" key="1">
    <citation type="journal article" date="2023" name="G3 (Bethesda)">
        <title>Genome assembly and association tests identify interacting loci associated with vigor, precocity, and sex in interspecific pistachio rootstocks.</title>
        <authorList>
            <person name="Palmer W."/>
            <person name="Jacygrad E."/>
            <person name="Sagayaradj S."/>
            <person name="Cavanaugh K."/>
            <person name="Han R."/>
            <person name="Bertier L."/>
            <person name="Beede B."/>
            <person name="Kafkas S."/>
            <person name="Golino D."/>
            <person name="Preece J."/>
            <person name="Michelmore R."/>
        </authorList>
    </citation>
    <scope>NUCLEOTIDE SEQUENCE [LARGE SCALE GENOMIC DNA]</scope>
</reference>
<gene>
    <name evidence="1" type="ORF">Pint_01099</name>
</gene>
<evidence type="ECO:0000313" key="2">
    <source>
        <dbReference type="Proteomes" id="UP001163603"/>
    </source>
</evidence>
<dbReference type="Proteomes" id="UP001163603">
    <property type="component" value="Chromosome 1"/>
</dbReference>
<organism evidence="1 2">
    <name type="scientific">Pistacia integerrima</name>
    <dbReference type="NCBI Taxonomy" id="434235"/>
    <lineage>
        <taxon>Eukaryota</taxon>
        <taxon>Viridiplantae</taxon>
        <taxon>Streptophyta</taxon>
        <taxon>Embryophyta</taxon>
        <taxon>Tracheophyta</taxon>
        <taxon>Spermatophyta</taxon>
        <taxon>Magnoliopsida</taxon>
        <taxon>eudicotyledons</taxon>
        <taxon>Gunneridae</taxon>
        <taxon>Pentapetalae</taxon>
        <taxon>rosids</taxon>
        <taxon>malvids</taxon>
        <taxon>Sapindales</taxon>
        <taxon>Anacardiaceae</taxon>
        <taxon>Pistacia</taxon>
    </lineage>
</organism>
<dbReference type="EMBL" id="CM047736">
    <property type="protein sequence ID" value="KAJ0053435.1"/>
    <property type="molecule type" value="Genomic_DNA"/>
</dbReference>
<protein>
    <submittedName>
        <fullName evidence="1">Uncharacterized protein</fullName>
    </submittedName>
</protein>
<name>A0ACC0ZN47_9ROSI</name>
<proteinExistence type="predicted"/>
<keyword evidence="2" id="KW-1185">Reference proteome</keyword>